<proteinExistence type="predicted"/>
<reference evidence="5" key="1">
    <citation type="submission" date="2021-03" db="EMBL/GenBank/DDBJ databases">
        <title>Streptomyces poriferae sp. nov., a novel marine sponge-derived Actinobacteria species with anti-MRSA activity.</title>
        <authorList>
            <person name="Sandoval-Powers M."/>
            <person name="Kralova S."/>
            <person name="Nguyen G.-S."/>
            <person name="Fawwal D."/>
            <person name="Degnes K."/>
            <person name="Klinkenberg G."/>
            <person name="Sletta H."/>
            <person name="Wentzel A."/>
            <person name="Liles M.R."/>
        </authorList>
    </citation>
    <scope>NUCLEOTIDE SEQUENCE</scope>
    <source>
        <strain evidence="5">DSM 41794</strain>
    </source>
</reference>
<name>A0A939FIY9_9ACTN</name>
<evidence type="ECO:0000256" key="2">
    <source>
        <dbReference type="ARBA" id="ARBA00023125"/>
    </source>
</evidence>
<evidence type="ECO:0000259" key="4">
    <source>
        <dbReference type="Pfam" id="PF13377"/>
    </source>
</evidence>
<dbReference type="PANTHER" id="PTHR30146">
    <property type="entry name" value="LACI-RELATED TRANSCRIPTIONAL REPRESSOR"/>
    <property type="match status" value="1"/>
</dbReference>
<evidence type="ECO:0000313" key="6">
    <source>
        <dbReference type="Proteomes" id="UP000664167"/>
    </source>
</evidence>
<dbReference type="Pfam" id="PF13377">
    <property type="entry name" value="Peripla_BP_3"/>
    <property type="match status" value="1"/>
</dbReference>
<comment type="caution">
    <text evidence="5">The sequence shown here is derived from an EMBL/GenBank/DDBJ whole genome shotgun (WGS) entry which is preliminary data.</text>
</comment>
<protein>
    <submittedName>
        <fullName evidence="5">Substrate-binding domain-containing protein</fullName>
    </submittedName>
</protein>
<evidence type="ECO:0000313" key="5">
    <source>
        <dbReference type="EMBL" id="MBO0517995.1"/>
    </source>
</evidence>
<evidence type="ECO:0000256" key="3">
    <source>
        <dbReference type="ARBA" id="ARBA00023163"/>
    </source>
</evidence>
<dbReference type="Proteomes" id="UP000664167">
    <property type="component" value="Unassembled WGS sequence"/>
</dbReference>
<keyword evidence="6" id="KW-1185">Reference proteome</keyword>
<feature type="domain" description="Transcriptional regulator LacI/GalR-like sensor" evidence="4">
    <location>
        <begin position="12"/>
        <end position="102"/>
    </location>
</feature>
<keyword evidence="1" id="KW-0805">Transcription regulation</keyword>
<dbReference type="GO" id="GO:0000976">
    <property type="term" value="F:transcription cis-regulatory region binding"/>
    <property type="evidence" value="ECO:0007669"/>
    <property type="project" value="TreeGrafter"/>
</dbReference>
<dbReference type="EMBL" id="JAFLRJ010001089">
    <property type="protein sequence ID" value="MBO0517995.1"/>
    <property type="molecule type" value="Genomic_DNA"/>
</dbReference>
<dbReference type="PANTHER" id="PTHR30146:SF109">
    <property type="entry name" value="HTH-TYPE TRANSCRIPTIONAL REGULATOR GALS"/>
    <property type="match status" value="1"/>
</dbReference>
<dbReference type="GO" id="GO:0003700">
    <property type="term" value="F:DNA-binding transcription factor activity"/>
    <property type="evidence" value="ECO:0007669"/>
    <property type="project" value="TreeGrafter"/>
</dbReference>
<organism evidence="5 6">
    <name type="scientific">Streptomyces beijiangensis</name>
    <dbReference type="NCBI Taxonomy" id="163361"/>
    <lineage>
        <taxon>Bacteria</taxon>
        <taxon>Bacillati</taxon>
        <taxon>Actinomycetota</taxon>
        <taxon>Actinomycetes</taxon>
        <taxon>Kitasatosporales</taxon>
        <taxon>Streptomycetaceae</taxon>
        <taxon>Streptomyces</taxon>
    </lineage>
</organism>
<dbReference type="InterPro" id="IPR028082">
    <property type="entry name" value="Peripla_BP_I"/>
</dbReference>
<dbReference type="SUPFAM" id="SSF53822">
    <property type="entry name" value="Periplasmic binding protein-like I"/>
    <property type="match status" value="1"/>
</dbReference>
<dbReference type="InterPro" id="IPR046335">
    <property type="entry name" value="LacI/GalR-like_sensor"/>
</dbReference>
<dbReference type="AlphaFoldDB" id="A0A939FIY9"/>
<dbReference type="Gene3D" id="3.40.50.2300">
    <property type="match status" value="1"/>
</dbReference>
<feature type="non-terminal residue" evidence="5">
    <location>
        <position position="1"/>
    </location>
</feature>
<keyword evidence="2" id="KW-0238">DNA-binding</keyword>
<keyword evidence="3" id="KW-0804">Transcription</keyword>
<dbReference type="RefSeq" id="WP_206969833.1">
    <property type="nucleotide sequence ID" value="NZ_JAFLRJ010001089.1"/>
</dbReference>
<accession>A0A939FIY9</accession>
<gene>
    <name evidence="5" type="ORF">J0695_40675</name>
</gene>
<evidence type="ECO:0000256" key="1">
    <source>
        <dbReference type="ARBA" id="ARBA00023015"/>
    </source>
</evidence>
<sequence>AASAATHALLTSARPPTAIFSTTGFLTEGVLRASRRLRSNVAVVGFDDFALADLLPVPVTVVTSDTAELGRRAARLLIDRINGEDAPSRRTVLPVRLIARGTDHHCHHP</sequence>